<dbReference type="HOGENOM" id="CLU_577689_0_0_1"/>
<dbReference type="AlphaFoldDB" id="L8WWW1"/>
<comment type="caution">
    <text evidence="1">The sequence shown here is derived from an EMBL/GenBank/DDBJ whole genome shotgun (WGS) entry which is preliminary data.</text>
</comment>
<accession>L8WWW1</accession>
<name>L8WWW1_THACA</name>
<evidence type="ECO:0000313" key="1">
    <source>
        <dbReference type="EMBL" id="ELU40824.1"/>
    </source>
</evidence>
<evidence type="ECO:0000313" key="2">
    <source>
        <dbReference type="Proteomes" id="UP000011668"/>
    </source>
</evidence>
<organism evidence="1 2">
    <name type="scientific">Thanatephorus cucumeris (strain AG1-IA)</name>
    <name type="common">Rice sheath blight fungus</name>
    <name type="synonym">Rhizoctonia solani</name>
    <dbReference type="NCBI Taxonomy" id="983506"/>
    <lineage>
        <taxon>Eukaryota</taxon>
        <taxon>Fungi</taxon>
        <taxon>Dikarya</taxon>
        <taxon>Basidiomycota</taxon>
        <taxon>Agaricomycotina</taxon>
        <taxon>Agaricomycetes</taxon>
        <taxon>Cantharellales</taxon>
        <taxon>Ceratobasidiaceae</taxon>
        <taxon>Rhizoctonia</taxon>
        <taxon>Rhizoctonia solani AG-1</taxon>
    </lineage>
</organism>
<gene>
    <name evidence="1" type="ORF">AG1IA_05146</name>
</gene>
<sequence length="473" mass="53396">MPAPSANQEEPQSKDLSHIHFVAGNVINNSFPWDQCISVRLDDKVVPSFLHITQLCNMSAPWARATSFFTNIPVTLDPEYSYAPYEEVGGKTAAEVLKQVDKILQTTNTVLENHKDYLPSTQFSELKKAYCRYHWQMTNESQEDRTYYDQRIRESRILSQLYADRATQHDRAKILLREVETYQTRVLSASRNAQLSETLVKFEDELTESISTGSKASALQSYTSWFSLFGRPSRSSSTDIEIGQAQSDPAPAYDAEVEGFIVSVTHFPSLNDESVGIKEAGEHPTSVIDNPKFYTLGENETYIVLINDRREHFAVYVGTCTTFTQSGGSEDVSASLTIHQGLSHILATGRYLKSPVNLLKLRYWKRKSENLERCPWLWSPNNNVAANSGATRLTNCDSIQIGTHFTINLIRILNCPQCPQEPRHLSTSRFTPRKYPALQGPCQVKIPPLPVELVNLQKGPTQFSKPRREPPMG</sequence>
<reference evidence="1 2" key="1">
    <citation type="journal article" date="2013" name="Nat. Commun.">
        <title>The evolution and pathogenic mechanisms of the rice sheath blight pathogen.</title>
        <authorList>
            <person name="Zheng A."/>
            <person name="Lin R."/>
            <person name="Xu L."/>
            <person name="Qin P."/>
            <person name="Tang C."/>
            <person name="Ai P."/>
            <person name="Zhang D."/>
            <person name="Liu Y."/>
            <person name="Sun Z."/>
            <person name="Feng H."/>
            <person name="Wang Y."/>
            <person name="Chen Y."/>
            <person name="Liang X."/>
            <person name="Fu R."/>
            <person name="Li Q."/>
            <person name="Zhang J."/>
            <person name="Yu X."/>
            <person name="Xie Z."/>
            <person name="Ding L."/>
            <person name="Guan P."/>
            <person name="Tang J."/>
            <person name="Liang Y."/>
            <person name="Wang S."/>
            <person name="Deng Q."/>
            <person name="Li S."/>
            <person name="Zhu J."/>
            <person name="Wang L."/>
            <person name="Liu H."/>
            <person name="Li P."/>
        </authorList>
    </citation>
    <scope>NUCLEOTIDE SEQUENCE [LARGE SCALE GENOMIC DNA]</scope>
    <source>
        <strain evidence="2">AG-1 IA</strain>
    </source>
</reference>
<dbReference type="OrthoDB" id="3224440at2759"/>
<protein>
    <submittedName>
        <fullName evidence="1">Uncharacterized protein</fullName>
    </submittedName>
</protein>
<proteinExistence type="predicted"/>
<keyword evidence="2" id="KW-1185">Reference proteome</keyword>
<dbReference type="Proteomes" id="UP000011668">
    <property type="component" value="Unassembled WGS sequence"/>
</dbReference>
<dbReference type="EMBL" id="AFRT01001325">
    <property type="protein sequence ID" value="ELU40824.1"/>
    <property type="molecule type" value="Genomic_DNA"/>
</dbReference>